<gene>
    <name evidence="3" type="ORF">TM35_000082200</name>
</gene>
<accession>A0A1X0P0J1</accession>
<keyword evidence="4" id="KW-1185">Reference proteome</keyword>
<evidence type="ECO:0000256" key="2">
    <source>
        <dbReference type="SAM" id="SignalP"/>
    </source>
</evidence>
<protein>
    <submittedName>
        <fullName evidence="3">Uncharacterized protein</fullName>
    </submittedName>
</protein>
<comment type="caution">
    <text evidence="3">The sequence shown here is derived from an EMBL/GenBank/DDBJ whole genome shotgun (WGS) entry which is preliminary data.</text>
</comment>
<dbReference type="GeneID" id="39983865"/>
<feature type="region of interest" description="Disordered" evidence="1">
    <location>
        <begin position="367"/>
        <end position="456"/>
    </location>
</feature>
<evidence type="ECO:0000313" key="4">
    <source>
        <dbReference type="Proteomes" id="UP000192257"/>
    </source>
</evidence>
<organism evidence="3 4">
    <name type="scientific">Trypanosoma theileri</name>
    <dbReference type="NCBI Taxonomy" id="67003"/>
    <lineage>
        <taxon>Eukaryota</taxon>
        <taxon>Discoba</taxon>
        <taxon>Euglenozoa</taxon>
        <taxon>Kinetoplastea</taxon>
        <taxon>Metakinetoplastina</taxon>
        <taxon>Trypanosomatida</taxon>
        <taxon>Trypanosomatidae</taxon>
        <taxon>Trypanosoma</taxon>
    </lineage>
</organism>
<reference evidence="3 4" key="1">
    <citation type="submission" date="2017-03" db="EMBL/GenBank/DDBJ databases">
        <title>An alternative strategy for trypanosome survival in the mammalian bloodstream revealed through genome and transcriptome analysis of the ubiquitous bovine parasite Trypanosoma (Megatrypanum) theileri.</title>
        <authorList>
            <person name="Kelly S."/>
            <person name="Ivens A."/>
            <person name="Mott A."/>
            <person name="O'Neill E."/>
            <person name="Emms D."/>
            <person name="Macleod O."/>
            <person name="Voorheis P."/>
            <person name="Matthews J."/>
            <person name="Matthews K."/>
            <person name="Carrington M."/>
        </authorList>
    </citation>
    <scope>NUCLEOTIDE SEQUENCE [LARGE SCALE GENOMIC DNA]</scope>
    <source>
        <strain evidence="3">Edinburgh</strain>
    </source>
</reference>
<dbReference type="RefSeq" id="XP_028884488.1">
    <property type="nucleotide sequence ID" value="XM_029024085.1"/>
</dbReference>
<feature type="chain" id="PRO_5012778044" evidence="2">
    <location>
        <begin position="25"/>
        <end position="474"/>
    </location>
</feature>
<feature type="compositionally biased region" description="Basic and acidic residues" evidence="1">
    <location>
        <begin position="367"/>
        <end position="447"/>
    </location>
</feature>
<evidence type="ECO:0000313" key="3">
    <source>
        <dbReference type="EMBL" id="ORC90422.1"/>
    </source>
</evidence>
<keyword evidence="2" id="KW-0732">Signal</keyword>
<dbReference type="Proteomes" id="UP000192257">
    <property type="component" value="Unassembled WGS sequence"/>
</dbReference>
<dbReference type="EMBL" id="NBCO01000008">
    <property type="protein sequence ID" value="ORC90422.1"/>
    <property type="molecule type" value="Genomic_DNA"/>
</dbReference>
<dbReference type="VEuPathDB" id="TriTrypDB:TM35_000082200"/>
<feature type="signal peptide" evidence="2">
    <location>
        <begin position="1"/>
        <end position="24"/>
    </location>
</feature>
<proteinExistence type="predicted"/>
<evidence type="ECO:0000256" key="1">
    <source>
        <dbReference type="SAM" id="MobiDB-lite"/>
    </source>
</evidence>
<name>A0A1X0P0J1_9TRYP</name>
<dbReference type="AlphaFoldDB" id="A0A1X0P0J1"/>
<sequence>MFVQLRRVVYLLVLLQCFVSVAYATCEEDLGGSDKKLGTLRDEAMEHIVKGRACLTELAKNVKTCNESQANATSVAEEAAKSVSELQKWVNEEGSLKDDSDMTTEKITELQEKVKLAGEKVHENEKVVVESATLIQRASVARHSCFASLGNLEAVVKQINDNRLHFDYVFKSGREECLTPERKKLNMDLQTITNESSQMQVNMKWGFRDADDVKKKAVEKIKAAKTIINETFGNYTAIAEKIGAKLGKIKMKEKDVSENTKGLAAIQNSLSFGIVKLKNAVEVSNASANPRRPQPGLLVKPIEETRGNESVTHLVPVSEPTEDPLEKIRAAAATELRVELREAEKKESERMEQEKRAEAERIRLAEEKEEREKAEARQREQEEKRLAKEKEERGKAEARQREEEEKRLAKEKQEREKAEEKEKREKLNEEKLRKAKEEAERAKKAGKDSSSSPSMVSSPFLLLLMCMLGCALVC</sequence>